<proteinExistence type="predicted"/>
<dbReference type="PANTHER" id="PTHR12277:SF79">
    <property type="entry name" value="XAA-PRO DIPEPTIDYL-PEPTIDASE-RELATED"/>
    <property type="match status" value="1"/>
</dbReference>
<dbReference type="eggNOG" id="COG1073">
    <property type="taxonomic scope" value="Bacteria"/>
</dbReference>
<name>D2R9H1_PIRSD</name>
<evidence type="ECO:0000313" key="2">
    <source>
        <dbReference type="EMBL" id="ADB17721.1"/>
    </source>
</evidence>
<dbReference type="Proteomes" id="UP000001887">
    <property type="component" value="Chromosome"/>
</dbReference>
<evidence type="ECO:0000313" key="3">
    <source>
        <dbReference type="Proteomes" id="UP000001887"/>
    </source>
</evidence>
<organism evidence="2 3">
    <name type="scientific">Pirellula staleyi (strain ATCC 27377 / DSM 6068 / ICPB 4128)</name>
    <name type="common">Pirella staleyi</name>
    <dbReference type="NCBI Taxonomy" id="530564"/>
    <lineage>
        <taxon>Bacteria</taxon>
        <taxon>Pseudomonadati</taxon>
        <taxon>Planctomycetota</taxon>
        <taxon>Planctomycetia</taxon>
        <taxon>Pirellulales</taxon>
        <taxon>Pirellulaceae</taxon>
        <taxon>Pirellula</taxon>
    </lineage>
</organism>
<dbReference type="KEGG" id="psl:Psta_3057"/>
<keyword evidence="1" id="KW-0812">Transmembrane</keyword>
<protein>
    <recommendedName>
        <fullName evidence="4">AB hydrolase-1 domain-containing protein</fullName>
    </recommendedName>
</protein>
<dbReference type="STRING" id="530564.Psta_3057"/>
<dbReference type="AlphaFoldDB" id="D2R9H1"/>
<keyword evidence="3" id="KW-1185">Reference proteome</keyword>
<feature type="transmembrane region" description="Helical" evidence="1">
    <location>
        <begin position="47"/>
        <end position="67"/>
    </location>
</feature>
<dbReference type="HOGENOM" id="CLU_029375_2_1_0"/>
<evidence type="ECO:0008006" key="4">
    <source>
        <dbReference type="Google" id="ProtNLM"/>
    </source>
</evidence>
<dbReference type="Gene3D" id="3.40.50.1820">
    <property type="entry name" value="alpha/beta hydrolase"/>
    <property type="match status" value="1"/>
</dbReference>
<dbReference type="PANTHER" id="PTHR12277">
    <property type="entry name" value="ALPHA/BETA HYDROLASE DOMAIN-CONTAINING PROTEIN"/>
    <property type="match status" value="1"/>
</dbReference>
<dbReference type="SUPFAM" id="SSF53474">
    <property type="entry name" value="alpha/beta-Hydrolases"/>
    <property type="match status" value="1"/>
</dbReference>
<evidence type="ECO:0000256" key="1">
    <source>
        <dbReference type="SAM" id="Phobius"/>
    </source>
</evidence>
<accession>D2R9H1</accession>
<sequence length="282" mass="32062">MPALRSRYRKIWLAKNLETPSAWFFLVKSLGLTYWQKTILRSLRNAVLLYLIVVIAMFLLQRQLLYFPSHDPPKGDLKPWLAEDRLIGFCREVAEPKTIWLMMHGNAGQAADRDYVLERLADSDSLYVLEYPGYGAREGKPTKLSIDLAAAEAFRVLRAKNPSRPICVLGESLGSGPACMLTHEPSPPEKVFLAVPYDTLPNVAAKRFFFLPVRLLMLDRWNNVQALQGYEGEVEILAASEDEVIPPTHAEALARQVPHAKLIRIRGGHNDWSFDRSIQIRR</sequence>
<gene>
    <name evidence="2" type="ordered locus">Psta_3057</name>
</gene>
<dbReference type="OrthoDB" id="9777090at2"/>
<reference evidence="2 3" key="1">
    <citation type="journal article" date="2009" name="Stand. Genomic Sci.">
        <title>Complete genome sequence of Pirellula staleyi type strain (ATCC 27377).</title>
        <authorList>
            <person name="Clum A."/>
            <person name="Tindall B.J."/>
            <person name="Sikorski J."/>
            <person name="Ivanova N."/>
            <person name="Mavrommatis K."/>
            <person name="Lucas S."/>
            <person name="Glavina del Rio T."/>
            <person name="Nolan M."/>
            <person name="Chen F."/>
            <person name="Tice H."/>
            <person name="Pitluck S."/>
            <person name="Cheng J.F."/>
            <person name="Chertkov O."/>
            <person name="Brettin T."/>
            <person name="Han C."/>
            <person name="Detter J.C."/>
            <person name="Kuske C."/>
            <person name="Bruce D."/>
            <person name="Goodwin L."/>
            <person name="Ovchinikova G."/>
            <person name="Pati A."/>
            <person name="Mikhailova N."/>
            <person name="Chen A."/>
            <person name="Palaniappan K."/>
            <person name="Land M."/>
            <person name="Hauser L."/>
            <person name="Chang Y.J."/>
            <person name="Jeffries C.D."/>
            <person name="Chain P."/>
            <person name="Rohde M."/>
            <person name="Goker M."/>
            <person name="Bristow J."/>
            <person name="Eisen J.A."/>
            <person name="Markowitz V."/>
            <person name="Hugenholtz P."/>
            <person name="Kyrpides N.C."/>
            <person name="Klenk H.P."/>
            <person name="Lapidus A."/>
        </authorList>
    </citation>
    <scope>NUCLEOTIDE SEQUENCE [LARGE SCALE GENOMIC DNA]</scope>
    <source>
        <strain evidence="3">ATCC 27377 / DSM 6068 / ICPB 4128</strain>
    </source>
</reference>
<dbReference type="EMBL" id="CP001848">
    <property type="protein sequence ID" value="ADB17721.1"/>
    <property type="molecule type" value="Genomic_DNA"/>
</dbReference>
<dbReference type="InterPro" id="IPR029058">
    <property type="entry name" value="AB_hydrolase_fold"/>
</dbReference>
<keyword evidence="1" id="KW-1133">Transmembrane helix</keyword>
<keyword evidence="1" id="KW-0472">Membrane</keyword>